<protein>
    <recommendedName>
        <fullName evidence="2">Transposase-associated domain-containing protein</fullName>
    </recommendedName>
</protein>
<dbReference type="EMBL" id="JANAVB010010799">
    <property type="protein sequence ID" value="KAJ6838238.1"/>
    <property type="molecule type" value="Genomic_DNA"/>
</dbReference>
<feature type="compositionally biased region" description="Polar residues" evidence="1">
    <location>
        <begin position="174"/>
        <end position="183"/>
    </location>
</feature>
<organism evidence="3 4">
    <name type="scientific">Iris pallida</name>
    <name type="common">Sweet iris</name>
    <dbReference type="NCBI Taxonomy" id="29817"/>
    <lineage>
        <taxon>Eukaryota</taxon>
        <taxon>Viridiplantae</taxon>
        <taxon>Streptophyta</taxon>
        <taxon>Embryophyta</taxon>
        <taxon>Tracheophyta</taxon>
        <taxon>Spermatophyta</taxon>
        <taxon>Magnoliopsida</taxon>
        <taxon>Liliopsida</taxon>
        <taxon>Asparagales</taxon>
        <taxon>Iridaceae</taxon>
        <taxon>Iridoideae</taxon>
        <taxon>Irideae</taxon>
        <taxon>Iris</taxon>
    </lineage>
</organism>
<evidence type="ECO:0000259" key="2">
    <source>
        <dbReference type="Pfam" id="PF13963"/>
    </source>
</evidence>
<keyword evidence="4" id="KW-1185">Reference proteome</keyword>
<feature type="region of interest" description="Disordered" evidence="1">
    <location>
        <begin position="169"/>
        <end position="204"/>
    </location>
</feature>
<comment type="caution">
    <text evidence="3">The sequence shown here is derived from an EMBL/GenBank/DDBJ whole genome shotgun (WGS) entry which is preliminary data.</text>
</comment>
<evidence type="ECO:0000256" key="1">
    <source>
        <dbReference type="SAM" id="MobiDB-lite"/>
    </source>
</evidence>
<evidence type="ECO:0000313" key="4">
    <source>
        <dbReference type="Proteomes" id="UP001140949"/>
    </source>
</evidence>
<proteinExistence type="predicted"/>
<feature type="domain" description="Transposase-associated" evidence="2">
    <location>
        <begin position="26"/>
        <end position="106"/>
    </location>
</feature>
<reference evidence="3" key="1">
    <citation type="journal article" date="2023" name="GigaByte">
        <title>Genome assembly of the bearded iris, Iris pallida Lam.</title>
        <authorList>
            <person name="Bruccoleri R.E."/>
            <person name="Oakeley E.J."/>
            <person name="Faust A.M.E."/>
            <person name="Altorfer M."/>
            <person name="Dessus-Babus S."/>
            <person name="Burckhardt D."/>
            <person name="Oertli M."/>
            <person name="Naumann U."/>
            <person name="Petersen F."/>
            <person name="Wong J."/>
        </authorList>
    </citation>
    <scope>NUCLEOTIDE SEQUENCE</scope>
    <source>
        <strain evidence="3">GSM-AAB239-AS_SAM_17_03QT</strain>
    </source>
</reference>
<dbReference type="InterPro" id="IPR029480">
    <property type="entry name" value="Transpos_assoc"/>
</dbReference>
<reference evidence="3" key="2">
    <citation type="submission" date="2023-04" db="EMBL/GenBank/DDBJ databases">
        <authorList>
            <person name="Bruccoleri R.E."/>
            <person name="Oakeley E.J."/>
            <person name="Faust A.-M."/>
            <person name="Dessus-Babus S."/>
            <person name="Altorfer M."/>
            <person name="Burckhardt D."/>
            <person name="Oertli M."/>
            <person name="Naumann U."/>
            <person name="Petersen F."/>
            <person name="Wong J."/>
        </authorList>
    </citation>
    <scope>NUCLEOTIDE SEQUENCE</scope>
    <source>
        <strain evidence="3">GSM-AAB239-AS_SAM_17_03QT</strain>
        <tissue evidence="3">Leaf</tissue>
    </source>
</reference>
<dbReference type="Proteomes" id="UP001140949">
    <property type="component" value="Unassembled WGS sequence"/>
</dbReference>
<accession>A0AAX6HC38</accession>
<gene>
    <name evidence="3" type="ORF">M6B38_320165</name>
</gene>
<evidence type="ECO:0000313" key="3">
    <source>
        <dbReference type="EMBL" id="KAJ6838238.1"/>
    </source>
</evidence>
<name>A0AAX6HC38_IRIPA</name>
<dbReference type="AlphaFoldDB" id="A0AAX6HC38"/>
<dbReference type="Pfam" id="PF13963">
    <property type="entry name" value="Transpos_assoc"/>
    <property type="match status" value="1"/>
</dbReference>
<sequence>MRLSFSSSIELIITYKKTMSHYLVDRTWMYKRQHESKIGLNDEFKAGVEEFLKYASSQPDFMDGSLIKCPCVKCHNIPYKEVDLVRKHLYLKGFVQNYKQWTAQGEPLFPQYQPSFDMEVGEGVHGDHFEHRQQNQTHEIATGSSFNSEDTNPDLWVQAVGRENTDNVVYGTGSLASQPSVNSKAPPPGYSPPGHSDTDPPPPLTLEHMTTMIFDLQRQLREFTETLPAPARAALSAYPAVPHVAAPAPPVPHAPHVAAPAPPVPHAPSPAALVLPEAMQQMMTSFLADFMRRQQYPPPPPPPTE</sequence>